<evidence type="ECO:0000313" key="5">
    <source>
        <dbReference type="EMBL" id="GAG69765.1"/>
    </source>
</evidence>
<evidence type="ECO:0000259" key="4">
    <source>
        <dbReference type="Pfam" id="PF02782"/>
    </source>
</evidence>
<dbReference type="Pfam" id="PF00370">
    <property type="entry name" value="FGGY_N"/>
    <property type="match status" value="1"/>
</dbReference>
<dbReference type="GO" id="GO:0016773">
    <property type="term" value="F:phosphotransferase activity, alcohol group as acceptor"/>
    <property type="evidence" value="ECO:0007669"/>
    <property type="project" value="InterPro"/>
</dbReference>
<accession>X0ZJD7</accession>
<sequence length="420" mass="46685">YILAYDLGTTGNKSTIFDLNGSVIESSFFEYKTNYFGNNCAEQNPLDWWEAVCVSTKKMLKNSKINNKDIACVSFSGHMMGCLPVDKKGEPLRSAIIWVDSRSVEQANFLVEKIGMEEGYKITGHRLLPMYSAAKIMWIRDNESDIFKNIYKVLHTKDFIVSKLTGQFITDYSDASGMNLFDLRKCDWSDLMLSASEIPLEILPEPHPSTYVAGGITSSAAEATGLRKGTPVIIGGGDGPCAAVGSGVVNEGDAYNYYGSAAWIGIASREPIYDEEMRTFVFYHLDPKLFMPVGASNNGGYSYQWFRNSMWGNERLILENLGLDIYDVMDSRTVSIKDKAGPLLFLPYIRGERCPYDNPNARGVFVGITPNHMKEHFTKAVLEGITFNQKIILDSLESQGASIDKMVVIGGGAKSNNWLR</sequence>
<dbReference type="PIRSF" id="PIRSF000538">
    <property type="entry name" value="GlpK"/>
    <property type="match status" value="1"/>
</dbReference>
<feature type="domain" description="Carbohydrate kinase FGGY N-terminal" evidence="3">
    <location>
        <begin position="1"/>
        <end position="245"/>
    </location>
</feature>
<dbReference type="InterPro" id="IPR018485">
    <property type="entry name" value="FGGY_C"/>
</dbReference>
<dbReference type="EMBL" id="BART01002902">
    <property type="protein sequence ID" value="GAG69765.1"/>
    <property type="molecule type" value="Genomic_DNA"/>
</dbReference>
<comment type="caution">
    <text evidence="5">The sequence shown here is derived from an EMBL/GenBank/DDBJ whole genome shotgun (WGS) entry which is preliminary data.</text>
</comment>
<keyword evidence="2" id="KW-0418">Kinase</keyword>
<dbReference type="Pfam" id="PF02782">
    <property type="entry name" value="FGGY_C"/>
    <property type="match status" value="1"/>
</dbReference>
<feature type="domain" description="Carbohydrate kinase FGGY C-terminal" evidence="4">
    <location>
        <begin position="255"/>
        <end position="419"/>
    </location>
</feature>
<dbReference type="InterPro" id="IPR043129">
    <property type="entry name" value="ATPase_NBD"/>
</dbReference>
<dbReference type="GO" id="GO:0005975">
    <property type="term" value="P:carbohydrate metabolic process"/>
    <property type="evidence" value="ECO:0007669"/>
    <property type="project" value="InterPro"/>
</dbReference>
<dbReference type="AlphaFoldDB" id="X0ZJD7"/>
<dbReference type="SUPFAM" id="SSF53067">
    <property type="entry name" value="Actin-like ATPase domain"/>
    <property type="match status" value="2"/>
</dbReference>
<dbReference type="InterPro" id="IPR018483">
    <property type="entry name" value="Carb_kinase_FGGY_CS"/>
</dbReference>
<dbReference type="Gene3D" id="3.30.420.40">
    <property type="match status" value="2"/>
</dbReference>
<dbReference type="PANTHER" id="PTHR43095">
    <property type="entry name" value="SUGAR KINASE"/>
    <property type="match status" value="1"/>
</dbReference>
<evidence type="ECO:0000256" key="2">
    <source>
        <dbReference type="ARBA" id="ARBA00022777"/>
    </source>
</evidence>
<feature type="non-terminal residue" evidence="5">
    <location>
        <position position="1"/>
    </location>
</feature>
<proteinExistence type="predicted"/>
<gene>
    <name evidence="5" type="ORF">S01H4_08449</name>
</gene>
<protein>
    <recommendedName>
        <fullName evidence="6">Carbohydrate kinase FGGY N-terminal domain-containing protein</fullName>
    </recommendedName>
</protein>
<feature type="non-terminal residue" evidence="5">
    <location>
        <position position="420"/>
    </location>
</feature>
<dbReference type="CDD" id="cd07805">
    <property type="entry name" value="ASKHA_NBD_FGGY_CvXK-like"/>
    <property type="match status" value="1"/>
</dbReference>
<name>X0ZJD7_9ZZZZ</name>
<dbReference type="PANTHER" id="PTHR43095:SF5">
    <property type="entry name" value="XYLULOSE KINASE"/>
    <property type="match status" value="1"/>
</dbReference>
<evidence type="ECO:0000256" key="1">
    <source>
        <dbReference type="ARBA" id="ARBA00022679"/>
    </source>
</evidence>
<keyword evidence="1" id="KW-0808">Transferase</keyword>
<organism evidence="5">
    <name type="scientific">marine sediment metagenome</name>
    <dbReference type="NCBI Taxonomy" id="412755"/>
    <lineage>
        <taxon>unclassified sequences</taxon>
        <taxon>metagenomes</taxon>
        <taxon>ecological metagenomes</taxon>
    </lineage>
</organism>
<dbReference type="InterPro" id="IPR018484">
    <property type="entry name" value="FGGY_N"/>
</dbReference>
<reference evidence="5" key="1">
    <citation type="journal article" date="2014" name="Front. Microbiol.">
        <title>High frequency of phylogenetically diverse reductive dehalogenase-homologous genes in deep subseafloor sedimentary metagenomes.</title>
        <authorList>
            <person name="Kawai M."/>
            <person name="Futagami T."/>
            <person name="Toyoda A."/>
            <person name="Takaki Y."/>
            <person name="Nishi S."/>
            <person name="Hori S."/>
            <person name="Arai W."/>
            <person name="Tsubouchi T."/>
            <person name="Morono Y."/>
            <person name="Uchiyama I."/>
            <person name="Ito T."/>
            <person name="Fujiyama A."/>
            <person name="Inagaki F."/>
            <person name="Takami H."/>
        </authorList>
    </citation>
    <scope>NUCLEOTIDE SEQUENCE</scope>
    <source>
        <strain evidence="5">Expedition CK06-06</strain>
    </source>
</reference>
<dbReference type="GO" id="GO:0016301">
    <property type="term" value="F:kinase activity"/>
    <property type="evidence" value="ECO:0007669"/>
    <property type="project" value="UniProtKB-KW"/>
</dbReference>
<dbReference type="PROSITE" id="PS00445">
    <property type="entry name" value="FGGY_KINASES_2"/>
    <property type="match status" value="1"/>
</dbReference>
<dbReference type="InterPro" id="IPR050406">
    <property type="entry name" value="FGGY_Carb_Kinase"/>
</dbReference>
<dbReference type="InterPro" id="IPR000577">
    <property type="entry name" value="Carb_kinase_FGGY"/>
</dbReference>
<dbReference type="PROSITE" id="PS00933">
    <property type="entry name" value="FGGY_KINASES_1"/>
    <property type="match status" value="1"/>
</dbReference>
<evidence type="ECO:0008006" key="6">
    <source>
        <dbReference type="Google" id="ProtNLM"/>
    </source>
</evidence>
<evidence type="ECO:0000259" key="3">
    <source>
        <dbReference type="Pfam" id="PF00370"/>
    </source>
</evidence>